<comment type="caution">
    <text evidence="2">The sequence shown here is derived from an EMBL/GenBank/DDBJ whole genome shotgun (WGS) entry which is preliminary data.</text>
</comment>
<dbReference type="RefSeq" id="WP_054657741.1">
    <property type="nucleotide sequence ID" value="NZ_BAZI01000036.1"/>
</dbReference>
<dbReference type="EMBL" id="LLXS01000014">
    <property type="protein sequence ID" value="KRG43195.1"/>
    <property type="molecule type" value="Genomic_DNA"/>
</dbReference>
<name>A0A0R0ADY2_9GAMM</name>
<dbReference type="Pfam" id="PF19905">
    <property type="entry name" value="DUF6378"/>
    <property type="match status" value="1"/>
</dbReference>
<accession>A0A0R0ADY2</accession>
<dbReference type="OrthoDB" id="7022844at2"/>
<reference evidence="2 3" key="1">
    <citation type="submission" date="2015-10" db="EMBL/GenBank/DDBJ databases">
        <title>Genome sequencing and analysis of members of genus Stenotrophomonas.</title>
        <authorList>
            <person name="Patil P.P."/>
            <person name="Midha S."/>
            <person name="Patil P.B."/>
        </authorList>
    </citation>
    <scope>NUCLEOTIDE SEQUENCE [LARGE SCALE GENOMIC DNA]</scope>
    <source>
        <strain evidence="2 3">JCM 9942</strain>
    </source>
</reference>
<evidence type="ECO:0000313" key="3">
    <source>
        <dbReference type="Proteomes" id="UP000050836"/>
    </source>
</evidence>
<dbReference type="Proteomes" id="UP000050836">
    <property type="component" value="Unassembled WGS sequence"/>
</dbReference>
<organism evidence="2 3">
    <name type="scientific">Stenotrophomonas pictorum JCM 9942</name>
    <dbReference type="NCBI Taxonomy" id="1236960"/>
    <lineage>
        <taxon>Bacteria</taxon>
        <taxon>Pseudomonadati</taxon>
        <taxon>Pseudomonadota</taxon>
        <taxon>Gammaproteobacteria</taxon>
        <taxon>Lysobacterales</taxon>
        <taxon>Lysobacteraceae</taxon>
        <taxon>Stenotrophomonas</taxon>
    </lineage>
</organism>
<proteinExistence type="predicted"/>
<dbReference type="AlphaFoldDB" id="A0A0R0ADY2"/>
<gene>
    <name evidence="2" type="ORF">ARC78_07460</name>
</gene>
<keyword evidence="3" id="KW-1185">Reference proteome</keyword>
<feature type="domain" description="DUF6378" evidence="1">
    <location>
        <begin position="28"/>
        <end position="88"/>
    </location>
</feature>
<evidence type="ECO:0000313" key="2">
    <source>
        <dbReference type="EMBL" id="KRG43195.1"/>
    </source>
</evidence>
<sequence length="97" mass="10317">MTAPTAPQILTAAADDIAQRALLREQPTGERSMARTVAAFNAMFGTNITESQGWQFMELLKMSRGAAGSYHADDHLDRTAYAALGAEAAAREVDACA</sequence>
<protein>
    <recommendedName>
        <fullName evidence="1">DUF6378 domain-containing protein</fullName>
    </recommendedName>
</protein>
<evidence type="ECO:0000259" key="1">
    <source>
        <dbReference type="Pfam" id="PF19905"/>
    </source>
</evidence>
<dbReference type="InterPro" id="IPR045958">
    <property type="entry name" value="DUF6378"/>
</dbReference>